<proteinExistence type="predicted"/>
<accession>A0AAJ2PKI0</accession>
<evidence type="ECO:0000313" key="1">
    <source>
        <dbReference type="EMBL" id="MDX3128691.1"/>
    </source>
</evidence>
<name>A0AAJ2PKI0_9ACTN</name>
<dbReference type="RefSeq" id="WP_319688970.1">
    <property type="nucleotide sequence ID" value="NZ_JARAWN010000007.1"/>
</dbReference>
<reference evidence="1" key="1">
    <citation type="journal article" date="2023" name="Microb. Genom.">
        <title>Mesoterricola silvestris gen. nov., sp. nov., Mesoterricola sediminis sp. nov., Geothrix oryzae sp. nov., Geothrix edaphica sp. nov., Geothrix rubra sp. nov., and Geothrix limicola sp. nov., six novel members of Acidobacteriota isolated from soils.</title>
        <authorList>
            <person name="Weisberg A.J."/>
            <person name="Pearce E."/>
            <person name="Kramer C.G."/>
            <person name="Chang J.H."/>
            <person name="Clarke C.R."/>
        </authorList>
    </citation>
    <scope>NUCLEOTIDE SEQUENCE</scope>
    <source>
        <strain evidence="1">ND06-05F</strain>
    </source>
</reference>
<dbReference type="EMBL" id="JARAWN010000007">
    <property type="protein sequence ID" value="MDX3128691.1"/>
    <property type="molecule type" value="Genomic_DNA"/>
</dbReference>
<comment type="caution">
    <text evidence="1">The sequence shown here is derived from an EMBL/GenBank/DDBJ whole genome shotgun (WGS) entry which is preliminary data.</text>
</comment>
<organism evidence="1 2">
    <name type="scientific">Streptomyces europaeiscabiei</name>
    <dbReference type="NCBI Taxonomy" id="146819"/>
    <lineage>
        <taxon>Bacteria</taxon>
        <taxon>Bacillati</taxon>
        <taxon>Actinomycetota</taxon>
        <taxon>Actinomycetes</taxon>
        <taxon>Kitasatosporales</taxon>
        <taxon>Streptomycetaceae</taxon>
        <taxon>Streptomyces</taxon>
    </lineage>
</organism>
<evidence type="ECO:0000313" key="2">
    <source>
        <dbReference type="Proteomes" id="UP001273589"/>
    </source>
</evidence>
<dbReference type="AlphaFoldDB" id="A0AAJ2PKI0"/>
<sequence>MTDAEWATILPLPPVPGWTRARGGRPQAYGHQAIRIRHPVDRGIK</sequence>
<protein>
    <recommendedName>
        <fullName evidence="3">Transposase</fullName>
    </recommendedName>
</protein>
<gene>
    <name evidence="1" type="ORF">PV367_02490</name>
</gene>
<evidence type="ECO:0008006" key="3">
    <source>
        <dbReference type="Google" id="ProtNLM"/>
    </source>
</evidence>
<dbReference type="Proteomes" id="UP001273589">
    <property type="component" value="Unassembled WGS sequence"/>
</dbReference>